<reference evidence="8 9" key="1">
    <citation type="journal article" date="2019" name="Int. J. Syst. Evol. Microbiol.">
        <title>The Global Catalogue of Microorganisms (GCM) 10K type strain sequencing project: providing services to taxonomists for standard genome sequencing and annotation.</title>
        <authorList>
            <consortium name="The Broad Institute Genomics Platform"/>
            <consortium name="The Broad Institute Genome Sequencing Center for Infectious Disease"/>
            <person name="Wu L."/>
            <person name="Ma J."/>
        </authorList>
    </citation>
    <scope>NUCLEOTIDE SEQUENCE [LARGE SCALE GENOMIC DNA]</scope>
    <source>
        <strain evidence="8 9">CGMCC 1.12562</strain>
    </source>
</reference>
<dbReference type="InterPro" id="IPR011707">
    <property type="entry name" value="Cu-oxidase-like_N"/>
</dbReference>
<dbReference type="InterPro" id="IPR008972">
    <property type="entry name" value="Cupredoxin"/>
</dbReference>
<evidence type="ECO:0000256" key="3">
    <source>
        <dbReference type="ARBA" id="ARBA00023008"/>
    </source>
</evidence>
<evidence type="ECO:0000256" key="5">
    <source>
        <dbReference type="SAM" id="Phobius"/>
    </source>
</evidence>
<comment type="caution">
    <text evidence="8">The sequence shown here is derived from an EMBL/GenBank/DDBJ whole genome shotgun (WGS) entry which is preliminary data.</text>
</comment>
<evidence type="ECO:0000256" key="1">
    <source>
        <dbReference type="ARBA" id="ARBA00022723"/>
    </source>
</evidence>
<dbReference type="Pfam" id="PF00394">
    <property type="entry name" value="Cu-oxidase"/>
    <property type="match status" value="1"/>
</dbReference>
<keyword evidence="5" id="KW-1133">Transmembrane helix</keyword>
<keyword evidence="5" id="KW-0472">Membrane</keyword>
<dbReference type="Gene3D" id="2.60.40.420">
    <property type="entry name" value="Cupredoxins - blue copper proteins"/>
    <property type="match status" value="1"/>
</dbReference>
<evidence type="ECO:0000256" key="2">
    <source>
        <dbReference type="ARBA" id="ARBA00023002"/>
    </source>
</evidence>
<proteinExistence type="predicted"/>
<evidence type="ECO:0000256" key="4">
    <source>
        <dbReference type="SAM" id="MobiDB-lite"/>
    </source>
</evidence>
<dbReference type="GO" id="GO:0016491">
    <property type="term" value="F:oxidoreductase activity"/>
    <property type="evidence" value="ECO:0007669"/>
    <property type="project" value="UniProtKB-KW"/>
</dbReference>
<dbReference type="Proteomes" id="UP001595660">
    <property type="component" value="Unassembled WGS sequence"/>
</dbReference>
<dbReference type="AlphaFoldDB" id="A0ABD5NHN9"/>
<dbReference type="EMBL" id="JBHRWN010000002">
    <property type="protein sequence ID" value="MFC3478722.1"/>
    <property type="molecule type" value="Genomic_DNA"/>
</dbReference>
<accession>A0ABD5NHN9</accession>
<feature type="region of interest" description="Disordered" evidence="4">
    <location>
        <begin position="25"/>
        <end position="65"/>
    </location>
</feature>
<dbReference type="RefSeq" id="WP_232569902.1">
    <property type="nucleotide sequence ID" value="NZ_CP089466.1"/>
</dbReference>
<feature type="domain" description="Plastocyanin-like" evidence="6">
    <location>
        <begin position="345"/>
        <end position="449"/>
    </location>
</feature>
<protein>
    <submittedName>
        <fullName evidence="8">Multicopper oxidase domain-containing protein</fullName>
    </submittedName>
</protein>
<evidence type="ECO:0000313" key="8">
    <source>
        <dbReference type="EMBL" id="MFC3478722.1"/>
    </source>
</evidence>
<keyword evidence="2" id="KW-0560">Oxidoreductase</keyword>
<feature type="compositionally biased region" description="Low complexity" evidence="4">
    <location>
        <begin position="25"/>
        <end position="64"/>
    </location>
</feature>
<dbReference type="PANTHER" id="PTHR11709:SF394">
    <property type="entry name" value="FI03373P-RELATED"/>
    <property type="match status" value="1"/>
</dbReference>
<dbReference type="PANTHER" id="PTHR11709">
    <property type="entry name" value="MULTI-COPPER OXIDASE"/>
    <property type="match status" value="1"/>
</dbReference>
<gene>
    <name evidence="8" type="ORF">ACFOKC_13410</name>
</gene>
<dbReference type="InterPro" id="IPR045087">
    <property type="entry name" value="Cu-oxidase_fam"/>
</dbReference>
<feature type="transmembrane region" description="Helical" evidence="5">
    <location>
        <begin position="556"/>
        <end position="576"/>
    </location>
</feature>
<evidence type="ECO:0000313" key="9">
    <source>
        <dbReference type="Proteomes" id="UP001595660"/>
    </source>
</evidence>
<organism evidence="8 9">
    <name type="scientific">Halobacterium litoreum</name>
    <dbReference type="NCBI Taxonomy" id="2039234"/>
    <lineage>
        <taxon>Archaea</taxon>
        <taxon>Methanobacteriati</taxon>
        <taxon>Methanobacteriota</taxon>
        <taxon>Stenosarchaea group</taxon>
        <taxon>Halobacteria</taxon>
        <taxon>Halobacteriales</taxon>
        <taxon>Halobacteriaceae</taxon>
        <taxon>Halobacterium</taxon>
    </lineage>
</organism>
<dbReference type="SUPFAM" id="SSF49503">
    <property type="entry name" value="Cupredoxins"/>
    <property type="match status" value="2"/>
</dbReference>
<dbReference type="InterPro" id="IPR001117">
    <property type="entry name" value="Cu-oxidase_2nd"/>
</dbReference>
<name>A0ABD5NHN9_9EURY</name>
<keyword evidence="9" id="KW-1185">Reference proteome</keyword>
<keyword evidence="5" id="KW-0812">Transmembrane</keyword>
<dbReference type="GeneID" id="69118265"/>
<keyword evidence="3" id="KW-0186">Copper</keyword>
<evidence type="ECO:0000259" key="6">
    <source>
        <dbReference type="Pfam" id="PF00394"/>
    </source>
</evidence>
<dbReference type="Pfam" id="PF07732">
    <property type="entry name" value="Cu-oxidase_3"/>
    <property type="match status" value="1"/>
</dbReference>
<keyword evidence="1" id="KW-0479">Metal-binding</keyword>
<evidence type="ECO:0000259" key="7">
    <source>
        <dbReference type="Pfam" id="PF07732"/>
    </source>
</evidence>
<sequence>MSARARRALLVAFAVVASASVGGVASAGPASETGAPTAVESTASASAPSPQTAKPSASAANAGAVQQENESVCSFDHPSWRAPQLLAGVRIQAEQACRPDDPNVVAASVLGTNNVPDEVLKRSGLSRDAVVKGNDTDGDGDPDVIHITLEVMGINEHNAALNREIAPGVSPAFWVFAPKTRGMVTDGSTAARLVRMPSPPIRVEEGDRVKITVENTHYAPHTLHLHGVTHEYEVNGSGNDGVPQTSEDPILPGEERTYEFTPERPGTNFYHCHVAPSVHVKMGLSGMLVVTENRSDNRVQTFNVGGGKVRHPSEAMTEKHDAVYDLQYQGVDEELHEIPKRYDDTREIAEATNREYDATNASMDYFLLNGRSFPYTLRESVVAVEPNASYRLRVLNAGSRTLSLHTHGHKFSVEALDGVSVPEGTERTRDVVGLTAAQRADIVLNTTTDGRNSFGEGVWLMHDHREPAVTTDGIGPGGTVTTIAYDSYLRSNGIPEMNANLSRYFDPAYYDGEVPAWGHLDADLYGDSPEDAASANASDADQPVSRVGGDSGVPDLVLLVGSILGGALLVGAGVALGRWAE</sequence>
<dbReference type="GO" id="GO:0046872">
    <property type="term" value="F:metal ion binding"/>
    <property type="evidence" value="ECO:0007669"/>
    <property type="project" value="UniProtKB-KW"/>
</dbReference>
<feature type="domain" description="Plastocyanin-like" evidence="7">
    <location>
        <begin position="196"/>
        <end position="293"/>
    </location>
</feature>